<sequence length="157" mass="16753">GRIDPILVPLLIGASGSQAGFPGLPPRPAAGEHVAFLRGDGTWARPNNRYVESWRTSWAAGNVYTASHGLGKTPEEYWAELECVTVEYGYAVGDRVRIQAFGEQGTSRGATVFANSTNVGISISAAGVAIARRDSTAIGVVTPANWKLRLVAQAWWI</sequence>
<name>A0A2M8Q827_9CHLR</name>
<comment type="caution">
    <text evidence="1">The sequence shown here is derived from an EMBL/GenBank/DDBJ whole genome shotgun (WGS) entry which is preliminary data.</text>
</comment>
<evidence type="ECO:0000313" key="2">
    <source>
        <dbReference type="Proteomes" id="UP000230790"/>
    </source>
</evidence>
<dbReference type="AlphaFoldDB" id="A0A2M8Q827"/>
<dbReference type="EMBL" id="PGTN01000603">
    <property type="protein sequence ID" value="PJF45952.1"/>
    <property type="molecule type" value="Genomic_DNA"/>
</dbReference>
<feature type="non-terminal residue" evidence="1">
    <location>
        <position position="1"/>
    </location>
</feature>
<protein>
    <submittedName>
        <fullName evidence="1">Uncharacterized protein</fullName>
    </submittedName>
</protein>
<dbReference type="Proteomes" id="UP000230790">
    <property type="component" value="Unassembled WGS sequence"/>
</dbReference>
<reference evidence="1 2" key="1">
    <citation type="submission" date="2017-11" db="EMBL/GenBank/DDBJ databases">
        <title>Evolution of Phototrophy in the Chloroflexi Phylum Driven by Horizontal Gene Transfer.</title>
        <authorList>
            <person name="Ward L.M."/>
            <person name="Hemp J."/>
            <person name="Shih P.M."/>
            <person name="Mcglynn S.E."/>
            <person name="Fischer W."/>
        </authorList>
    </citation>
    <scope>NUCLEOTIDE SEQUENCE [LARGE SCALE GENOMIC DNA]</scope>
    <source>
        <strain evidence="1">JP3_7</strain>
    </source>
</reference>
<organism evidence="1 2">
    <name type="scientific">Candidatus Thermofonsia Clade 3 bacterium</name>
    <dbReference type="NCBI Taxonomy" id="2364212"/>
    <lineage>
        <taxon>Bacteria</taxon>
        <taxon>Bacillati</taxon>
        <taxon>Chloroflexota</taxon>
        <taxon>Candidatus Thermofontia</taxon>
        <taxon>Candidatus Thermofonsia Clade 3</taxon>
    </lineage>
</organism>
<accession>A0A2M8Q827</accession>
<evidence type="ECO:0000313" key="1">
    <source>
        <dbReference type="EMBL" id="PJF45952.1"/>
    </source>
</evidence>
<proteinExistence type="predicted"/>
<gene>
    <name evidence="1" type="ORF">CUN48_16275</name>
</gene>